<evidence type="ECO:0000256" key="1">
    <source>
        <dbReference type="ARBA" id="ARBA00001974"/>
    </source>
</evidence>
<evidence type="ECO:0000313" key="6">
    <source>
        <dbReference type="EMBL" id="ABI64437.1"/>
    </source>
</evidence>
<dbReference type="SUPFAM" id="SSF54373">
    <property type="entry name" value="FAD-linked reductases, C-terminal domain"/>
    <property type="match status" value="1"/>
</dbReference>
<dbReference type="PRINTS" id="PR00757">
    <property type="entry name" value="AMINEOXDASEF"/>
</dbReference>
<dbReference type="HOGENOM" id="CLU_004498_0_4_5"/>
<comment type="cofactor">
    <cofactor evidence="1">
        <name>FAD</name>
        <dbReference type="ChEBI" id="CHEBI:57692"/>
    </cofactor>
</comment>
<dbReference type="PANTHER" id="PTHR43563:SF1">
    <property type="entry name" value="AMINE OXIDASE [FLAVIN-CONTAINING] B"/>
    <property type="match status" value="1"/>
</dbReference>
<comment type="similarity">
    <text evidence="2">Belongs to the flavin monoamine oxidase family.</text>
</comment>
<dbReference type="Gene3D" id="3.50.50.60">
    <property type="entry name" value="FAD/NAD(P)-binding domain"/>
    <property type="match status" value="1"/>
</dbReference>
<keyword evidence="7" id="KW-1185">Reference proteome</keyword>
<feature type="binding site" evidence="4">
    <location>
        <begin position="34"/>
        <end position="35"/>
    </location>
    <ligand>
        <name>FAD</name>
        <dbReference type="ChEBI" id="CHEBI:57692"/>
    </ligand>
</feature>
<dbReference type="RefSeq" id="WP_011642084.1">
    <property type="nucleotide sequence ID" value="NC_008347.1"/>
</dbReference>
<sequence precursor="true">MTQTKHDVVVIGAGLSGLRAAQLLADEFDVCVLEARDRVGGRAMAHTFANGDTVDVGGQWVGPGQDRLYTLIEAEGRSVYPLHDDGDRLMLNRGRLSRYTGTIPKLAPHVLANVHLMMSGFDALAAQIDPVSPWLHPKAALWDSMTVAEWMRRKAWSRDAFDLFAVGIGAVFAAEPHEISLLHGLFYARAGTSLDNLVSTTGGAQQDRVHGDMAGLARGIADGLGERVRLSSAVRTIRWTDEGVELDTATGSLAARRAILALPPNQAMRIDWDPVLPAAKSGLWLRMPPGACIKCVAQYDTPFWRDSGLAGQAVAPQLDVRVTFDNTEAGKSAGQLLGFIEGDQARLWATRDPQERRAAVLEAFAGCYGEQALHPIDYVDQDWTSEVWSRGCYAALMGPGVWTGHGAHLRTPLGPVHMAGTETASQYYGYFEGALEAAERAVSEVRAALENG</sequence>
<dbReference type="Gene3D" id="3.90.660.10">
    <property type="match status" value="1"/>
</dbReference>
<evidence type="ECO:0000256" key="3">
    <source>
        <dbReference type="ARBA" id="ARBA00023002"/>
    </source>
</evidence>
<dbReference type="SUPFAM" id="SSF51905">
    <property type="entry name" value="FAD/NAD(P)-binding domain"/>
    <property type="match status" value="1"/>
</dbReference>
<evidence type="ECO:0000256" key="4">
    <source>
        <dbReference type="PIRSR" id="PIRSR601613-1"/>
    </source>
</evidence>
<dbReference type="AlphaFoldDB" id="Q0ATF0"/>
<feature type="binding site" evidence="4">
    <location>
        <position position="234"/>
    </location>
    <ligand>
        <name>FAD</name>
        <dbReference type="ChEBI" id="CHEBI:57692"/>
    </ligand>
</feature>
<evidence type="ECO:0000259" key="5">
    <source>
        <dbReference type="Pfam" id="PF01593"/>
    </source>
</evidence>
<dbReference type="Gene3D" id="1.10.405.10">
    <property type="entry name" value="Guanine Nucleotide Dissociation Inhibitor, domain 1"/>
    <property type="match status" value="1"/>
</dbReference>
<feature type="binding site" evidence="4">
    <location>
        <position position="339"/>
    </location>
    <ligand>
        <name>substrate</name>
    </ligand>
</feature>
<dbReference type="STRING" id="394221.Mmar10_0141"/>
<dbReference type="InterPro" id="IPR036188">
    <property type="entry name" value="FAD/NAD-bd_sf"/>
</dbReference>
<gene>
    <name evidence="6" type="ordered locus">Mmar10_0141</name>
</gene>
<evidence type="ECO:0000313" key="7">
    <source>
        <dbReference type="Proteomes" id="UP000001964"/>
    </source>
</evidence>
<dbReference type="InterPro" id="IPR002937">
    <property type="entry name" value="Amino_oxidase"/>
</dbReference>
<accession>Q0ATF0</accession>
<reference evidence="6 7" key="1">
    <citation type="submission" date="2006-08" db="EMBL/GenBank/DDBJ databases">
        <title>Complete sequence of Maricaulis maris MCS10.</title>
        <authorList>
            <consortium name="US DOE Joint Genome Institute"/>
            <person name="Copeland A."/>
            <person name="Lucas S."/>
            <person name="Lapidus A."/>
            <person name="Barry K."/>
            <person name="Detter J.C."/>
            <person name="Glavina del Rio T."/>
            <person name="Hammon N."/>
            <person name="Israni S."/>
            <person name="Dalin E."/>
            <person name="Tice H."/>
            <person name="Pitluck S."/>
            <person name="Saunders E."/>
            <person name="Brettin T."/>
            <person name="Bruce D."/>
            <person name="Han C."/>
            <person name="Tapia R."/>
            <person name="Gilna P."/>
            <person name="Schmutz J."/>
            <person name="Larimer F."/>
            <person name="Land M."/>
            <person name="Hauser L."/>
            <person name="Kyrpides N."/>
            <person name="Mikhailova N."/>
            <person name="Viollier P."/>
            <person name="Stephens C."/>
            <person name="Richardson P."/>
        </authorList>
    </citation>
    <scope>NUCLEOTIDE SEQUENCE [LARGE SCALE GENOMIC DNA]</scope>
    <source>
        <strain evidence="6 7">MCS10</strain>
    </source>
</reference>
<organism evidence="6 7">
    <name type="scientific">Maricaulis maris (strain MCS10)</name>
    <name type="common">Caulobacter maris</name>
    <dbReference type="NCBI Taxonomy" id="394221"/>
    <lineage>
        <taxon>Bacteria</taxon>
        <taxon>Pseudomonadati</taxon>
        <taxon>Pseudomonadota</taxon>
        <taxon>Alphaproteobacteria</taxon>
        <taxon>Maricaulales</taxon>
        <taxon>Maricaulaceae</taxon>
        <taxon>Maricaulis</taxon>
    </lineage>
</organism>
<dbReference type="Pfam" id="PF01593">
    <property type="entry name" value="Amino_oxidase"/>
    <property type="match status" value="1"/>
</dbReference>
<dbReference type="KEGG" id="mmr:Mmar10_0141"/>
<dbReference type="EC" id="1.4.3.4" evidence="6"/>
<dbReference type="GO" id="GO:0097621">
    <property type="term" value="F:monoamine oxidase activity"/>
    <property type="evidence" value="ECO:0007669"/>
    <property type="project" value="UniProtKB-EC"/>
</dbReference>
<feature type="binding site" evidence="4">
    <location>
        <position position="16"/>
    </location>
    <ligand>
        <name>FAD</name>
        <dbReference type="ChEBI" id="CHEBI:57692"/>
    </ligand>
</feature>
<keyword evidence="3 6" id="KW-0560">Oxidoreductase</keyword>
<feature type="binding site" evidence="4">
    <location>
        <position position="422"/>
    </location>
    <ligand>
        <name>FAD</name>
        <dbReference type="ChEBI" id="CHEBI:57692"/>
    </ligand>
</feature>
<name>Q0ATF0_MARMM</name>
<evidence type="ECO:0000256" key="2">
    <source>
        <dbReference type="ARBA" id="ARBA00005995"/>
    </source>
</evidence>
<proteinExistence type="inferred from homology"/>
<protein>
    <submittedName>
        <fullName evidence="6">Amine oxidase (Flavin-containing)</fullName>
        <ecNumber evidence="6">1.4.3.4</ecNumber>
    </submittedName>
</protein>
<dbReference type="EMBL" id="CP000449">
    <property type="protein sequence ID" value="ABI64437.1"/>
    <property type="molecule type" value="Genomic_DNA"/>
</dbReference>
<dbReference type="eggNOG" id="COG1231">
    <property type="taxonomic scope" value="Bacteria"/>
</dbReference>
<dbReference type="Proteomes" id="UP000001964">
    <property type="component" value="Chromosome"/>
</dbReference>
<dbReference type="PANTHER" id="PTHR43563">
    <property type="entry name" value="AMINE OXIDASE"/>
    <property type="match status" value="1"/>
</dbReference>
<dbReference type="InterPro" id="IPR050703">
    <property type="entry name" value="Flavin_MAO"/>
</dbReference>
<feature type="domain" description="Amine oxidase" evidence="5">
    <location>
        <begin position="15"/>
        <end position="445"/>
    </location>
</feature>
<dbReference type="OrthoDB" id="337830at2"/>
<dbReference type="InterPro" id="IPR001613">
    <property type="entry name" value="Flavin_amine_oxidase"/>
</dbReference>